<comment type="caution">
    <text evidence="1">The sequence shown here is derived from an EMBL/GenBank/DDBJ whole genome shotgun (WGS) entry which is preliminary data.</text>
</comment>
<reference evidence="1" key="2">
    <citation type="journal article" date="2020" name="Nat. Commun.">
        <title>Large-scale genome sequencing of mycorrhizal fungi provides insights into the early evolution of symbiotic traits.</title>
        <authorList>
            <person name="Miyauchi S."/>
            <person name="Kiss E."/>
            <person name="Kuo A."/>
            <person name="Drula E."/>
            <person name="Kohler A."/>
            <person name="Sanchez-Garcia M."/>
            <person name="Morin E."/>
            <person name="Andreopoulos B."/>
            <person name="Barry K.W."/>
            <person name="Bonito G."/>
            <person name="Buee M."/>
            <person name="Carver A."/>
            <person name="Chen C."/>
            <person name="Cichocki N."/>
            <person name="Clum A."/>
            <person name="Culley D."/>
            <person name="Crous P.W."/>
            <person name="Fauchery L."/>
            <person name="Girlanda M."/>
            <person name="Hayes R.D."/>
            <person name="Keri Z."/>
            <person name="LaButti K."/>
            <person name="Lipzen A."/>
            <person name="Lombard V."/>
            <person name="Magnuson J."/>
            <person name="Maillard F."/>
            <person name="Murat C."/>
            <person name="Nolan M."/>
            <person name="Ohm R.A."/>
            <person name="Pangilinan J."/>
            <person name="Pereira M.F."/>
            <person name="Perotto S."/>
            <person name="Peter M."/>
            <person name="Pfister S."/>
            <person name="Riley R."/>
            <person name="Sitrit Y."/>
            <person name="Stielow J.B."/>
            <person name="Szollosi G."/>
            <person name="Zifcakova L."/>
            <person name="Stursova M."/>
            <person name="Spatafora J.W."/>
            <person name="Tedersoo L."/>
            <person name="Vaario L.M."/>
            <person name="Yamada A."/>
            <person name="Yan M."/>
            <person name="Wang P."/>
            <person name="Xu J."/>
            <person name="Bruns T."/>
            <person name="Baldrian P."/>
            <person name="Vilgalys R."/>
            <person name="Dunand C."/>
            <person name="Henrissat B."/>
            <person name="Grigoriev I.V."/>
            <person name="Hibbett D."/>
            <person name="Nagy L.G."/>
            <person name="Martin F.M."/>
        </authorList>
    </citation>
    <scope>NUCLEOTIDE SEQUENCE</scope>
    <source>
        <strain evidence="1">P2</strain>
    </source>
</reference>
<gene>
    <name evidence="1" type="ORF">BDM02DRAFT_3118984</name>
</gene>
<organism evidence="1 2">
    <name type="scientific">Thelephora ganbajun</name>
    <name type="common">Ganba fungus</name>
    <dbReference type="NCBI Taxonomy" id="370292"/>
    <lineage>
        <taxon>Eukaryota</taxon>
        <taxon>Fungi</taxon>
        <taxon>Dikarya</taxon>
        <taxon>Basidiomycota</taxon>
        <taxon>Agaricomycotina</taxon>
        <taxon>Agaricomycetes</taxon>
        <taxon>Thelephorales</taxon>
        <taxon>Thelephoraceae</taxon>
        <taxon>Thelephora</taxon>
    </lineage>
</organism>
<dbReference type="EMBL" id="MU118064">
    <property type="protein sequence ID" value="KAF9646236.1"/>
    <property type="molecule type" value="Genomic_DNA"/>
</dbReference>
<accession>A0ACB6Z9F2</accession>
<evidence type="ECO:0000313" key="1">
    <source>
        <dbReference type="EMBL" id="KAF9646236.1"/>
    </source>
</evidence>
<name>A0ACB6Z9F2_THEGA</name>
<evidence type="ECO:0000313" key="2">
    <source>
        <dbReference type="Proteomes" id="UP000886501"/>
    </source>
</evidence>
<dbReference type="Proteomes" id="UP000886501">
    <property type="component" value="Unassembled WGS sequence"/>
</dbReference>
<reference evidence="1" key="1">
    <citation type="submission" date="2019-10" db="EMBL/GenBank/DDBJ databases">
        <authorList>
            <consortium name="DOE Joint Genome Institute"/>
            <person name="Kuo A."/>
            <person name="Miyauchi S."/>
            <person name="Kiss E."/>
            <person name="Drula E."/>
            <person name="Kohler A."/>
            <person name="Sanchez-Garcia M."/>
            <person name="Andreopoulos B."/>
            <person name="Barry K.W."/>
            <person name="Bonito G."/>
            <person name="Buee M."/>
            <person name="Carver A."/>
            <person name="Chen C."/>
            <person name="Cichocki N."/>
            <person name="Clum A."/>
            <person name="Culley D."/>
            <person name="Crous P.W."/>
            <person name="Fauchery L."/>
            <person name="Girlanda M."/>
            <person name="Hayes R."/>
            <person name="Keri Z."/>
            <person name="Labutti K."/>
            <person name="Lipzen A."/>
            <person name="Lombard V."/>
            <person name="Magnuson J."/>
            <person name="Maillard F."/>
            <person name="Morin E."/>
            <person name="Murat C."/>
            <person name="Nolan M."/>
            <person name="Ohm R."/>
            <person name="Pangilinan J."/>
            <person name="Pereira M."/>
            <person name="Perotto S."/>
            <person name="Peter M."/>
            <person name="Riley R."/>
            <person name="Sitrit Y."/>
            <person name="Stielow B."/>
            <person name="Szollosi G."/>
            <person name="Zifcakova L."/>
            <person name="Stursova M."/>
            <person name="Spatafora J.W."/>
            <person name="Tedersoo L."/>
            <person name="Vaario L.-M."/>
            <person name="Yamada A."/>
            <person name="Yan M."/>
            <person name="Wang P."/>
            <person name="Xu J."/>
            <person name="Bruns T."/>
            <person name="Baldrian P."/>
            <person name="Vilgalys R."/>
            <person name="Henrissat B."/>
            <person name="Grigoriev I.V."/>
            <person name="Hibbett D."/>
            <person name="Nagy L.G."/>
            <person name="Martin F.M."/>
        </authorList>
    </citation>
    <scope>NUCLEOTIDE SEQUENCE</scope>
    <source>
        <strain evidence="1">P2</strain>
    </source>
</reference>
<sequence length="490" mass="55272">MHEALLVDEIVRRIAEQLFDPSDKSSSLAFSLCCRSLSDPVLDVLWKWQTDLVTLFKVLPRDLWGISNTVGLRLLRSPTPDEWSRFRVYAQRMTRLYAPQNDHVPSEDILHLVNLDQSGQPLMPRLRLLNWTTGHALLPWLHHLLSPSLSNIHIDLNGRRATPVNVAVIKALPTAQLKHIAFSTLHTNTEVHAALLDLTFRTKWLESIYIQQDINTEDASPPGDEIQDEREPIELEGLTSIIIIFKNESAFLQNLLKRTTLPNIQQIHLKHMGNTEWVDANDLFNSILRSASPGVLHALRYTSQYHGMDITSATIQPLQNFTTLRIVRVTSSCGIVQCKFFLSDDDISTIAIAMPNLVELHLGGTPCTSTLVNVSMNGLATLAANCTKLTELQIHFDTVGFVNRALDVPSEHVALPWLTPNSCQLARLIVGRTPLDKDIDGYWTIGMALLQIFPNLKSIKYTQQLYGVNDWGEVMRIIKVQRNVANLMRV</sequence>
<keyword evidence="2" id="KW-1185">Reference proteome</keyword>
<protein>
    <submittedName>
        <fullName evidence="1">Uncharacterized protein</fullName>
    </submittedName>
</protein>
<proteinExistence type="predicted"/>